<organism evidence="5 6">
    <name type="scientific">Escallonia herrerae</name>
    <dbReference type="NCBI Taxonomy" id="1293975"/>
    <lineage>
        <taxon>Eukaryota</taxon>
        <taxon>Viridiplantae</taxon>
        <taxon>Streptophyta</taxon>
        <taxon>Embryophyta</taxon>
        <taxon>Tracheophyta</taxon>
        <taxon>Spermatophyta</taxon>
        <taxon>Magnoliopsida</taxon>
        <taxon>eudicotyledons</taxon>
        <taxon>Gunneridae</taxon>
        <taxon>Pentapetalae</taxon>
        <taxon>asterids</taxon>
        <taxon>campanulids</taxon>
        <taxon>Escalloniales</taxon>
        <taxon>Escalloniaceae</taxon>
        <taxon>Escallonia</taxon>
    </lineage>
</organism>
<gene>
    <name evidence="5" type="ORF">RJ639_015723</name>
</gene>
<evidence type="ECO:0000256" key="4">
    <source>
        <dbReference type="SAM" id="MobiDB-lite"/>
    </source>
</evidence>
<feature type="coiled-coil region" evidence="3">
    <location>
        <begin position="126"/>
        <end position="258"/>
    </location>
</feature>
<feature type="coiled-coil region" evidence="3">
    <location>
        <begin position="377"/>
        <end position="439"/>
    </location>
</feature>
<sequence length="632" mass="71921">MNGGEFDDRKNLGSVKAALNSYGERFSDGNSPGKKPQMDFSEQSPRKRELHQARRDIGRFSEKRRAAESARTRAESDLFDAKKSMGDLSFRIEESNARANAQIRGLDKLKNPKKREEDGNMEDYQYAEVMRELEYIKQELSKLKLDVASVLDDKRRAEKETEASSSRMWSYSSSVEALKKEIEELNDEHVVVELARIEALKEYGAIEALRKEEAEQYSAKAEETRKKVNEIIQETNRAKKIERQLEITHSDVNMLQNQLVLVKETDRTAQRSESLKHREDSFQKADKSDPSALKSISEELEAAKKELASIQEEGFQFMASMDIVRNELKHVSEETARLKKTEDKADLTVQNLNAKLLRAKFKLEAVSGAEEKAKTILSNLSLSLEQLKTEALTTKKERELIGEETANIKAEVQRTEFEIDIAEERLQAAMQELEAVKSSEAIALENLKSLTEDTMRARASASEHSSTINISTFEYEYLTGRAVGAEEIADKKVAAAQAWIEALKASEKEILMKTEMAQREIIELNVEEEEQEDVYRTERPLHGKRVVEGELPIWGKKREKNFEPEDLQLEDASPRVLINRNSISAPARRAKHRKAGSPTARHMSRSTPTKRRIGVTANLARIISNKHAERDL</sequence>
<feature type="region of interest" description="Disordered" evidence="4">
    <location>
        <begin position="584"/>
        <end position="610"/>
    </location>
</feature>
<reference evidence="5" key="1">
    <citation type="submission" date="2022-12" db="EMBL/GenBank/DDBJ databases">
        <title>Draft genome assemblies for two species of Escallonia (Escalloniales).</title>
        <authorList>
            <person name="Chanderbali A."/>
            <person name="Dervinis C."/>
            <person name="Anghel I."/>
            <person name="Soltis D."/>
            <person name="Soltis P."/>
            <person name="Zapata F."/>
        </authorList>
    </citation>
    <scope>NUCLEOTIDE SEQUENCE</scope>
    <source>
        <strain evidence="5">UCBG64.0493</strain>
        <tissue evidence="5">Leaf</tissue>
    </source>
</reference>
<evidence type="ECO:0000256" key="3">
    <source>
        <dbReference type="SAM" id="Coils"/>
    </source>
</evidence>
<proteinExistence type="inferred from homology"/>
<name>A0AA88VCE8_9ASTE</name>
<comment type="similarity">
    <text evidence="1">Belongs to the WEB family.</text>
</comment>
<keyword evidence="2 3" id="KW-0175">Coiled coil</keyword>
<dbReference type="InterPro" id="IPR008545">
    <property type="entry name" value="Web"/>
</dbReference>
<comment type="caution">
    <text evidence="5">The sequence shown here is derived from an EMBL/GenBank/DDBJ whole genome shotgun (WGS) entry which is preliminary data.</text>
</comment>
<dbReference type="Proteomes" id="UP001188597">
    <property type="component" value="Unassembled WGS sequence"/>
</dbReference>
<protein>
    <recommendedName>
        <fullName evidence="7">Protein PLASTID MOVEMENT IMPAIRED 2</fullName>
    </recommendedName>
</protein>
<dbReference type="PANTHER" id="PTHR32054:SF2">
    <property type="entry name" value="PROTEIN PLASTID MOVEMENT IMPAIRED 2"/>
    <property type="match status" value="1"/>
</dbReference>
<dbReference type="Pfam" id="PF05701">
    <property type="entry name" value="WEMBL"/>
    <property type="match status" value="1"/>
</dbReference>
<dbReference type="GO" id="GO:0009903">
    <property type="term" value="P:chloroplast avoidance movement"/>
    <property type="evidence" value="ECO:0007669"/>
    <property type="project" value="TreeGrafter"/>
</dbReference>
<dbReference type="EMBL" id="JAVXUP010002029">
    <property type="protein sequence ID" value="KAK3006161.1"/>
    <property type="molecule type" value="Genomic_DNA"/>
</dbReference>
<keyword evidence="6" id="KW-1185">Reference proteome</keyword>
<accession>A0AA88VCE8</accession>
<feature type="compositionally biased region" description="Basic and acidic residues" evidence="4">
    <location>
        <begin position="266"/>
        <end position="289"/>
    </location>
</feature>
<feature type="region of interest" description="Disordered" evidence="4">
    <location>
        <begin position="266"/>
        <end position="292"/>
    </location>
</feature>
<evidence type="ECO:0000256" key="2">
    <source>
        <dbReference type="ARBA" id="ARBA00023054"/>
    </source>
</evidence>
<evidence type="ECO:0000313" key="5">
    <source>
        <dbReference type="EMBL" id="KAK3006161.1"/>
    </source>
</evidence>
<dbReference type="GO" id="GO:0005829">
    <property type="term" value="C:cytosol"/>
    <property type="evidence" value="ECO:0007669"/>
    <property type="project" value="TreeGrafter"/>
</dbReference>
<dbReference type="PANTHER" id="PTHR32054">
    <property type="entry name" value="HEAVY CHAIN, PUTATIVE, EXPRESSED-RELATED-RELATED"/>
    <property type="match status" value="1"/>
</dbReference>
<evidence type="ECO:0000313" key="6">
    <source>
        <dbReference type="Proteomes" id="UP001188597"/>
    </source>
</evidence>
<evidence type="ECO:0000256" key="1">
    <source>
        <dbReference type="ARBA" id="ARBA00005485"/>
    </source>
</evidence>
<dbReference type="AlphaFoldDB" id="A0AA88VCE8"/>
<feature type="compositionally biased region" description="Basic and acidic residues" evidence="4">
    <location>
        <begin position="44"/>
        <end position="76"/>
    </location>
</feature>
<dbReference type="GO" id="GO:0009904">
    <property type="term" value="P:chloroplast accumulation movement"/>
    <property type="evidence" value="ECO:0007669"/>
    <property type="project" value="TreeGrafter"/>
</dbReference>
<feature type="region of interest" description="Disordered" evidence="4">
    <location>
        <begin position="23"/>
        <end position="76"/>
    </location>
</feature>
<evidence type="ECO:0008006" key="7">
    <source>
        <dbReference type="Google" id="ProtNLM"/>
    </source>
</evidence>
<feature type="coiled-coil region" evidence="3">
    <location>
        <begin position="293"/>
        <end position="341"/>
    </location>
</feature>